<evidence type="ECO:0000256" key="2">
    <source>
        <dbReference type="ARBA" id="ARBA00022801"/>
    </source>
</evidence>
<dbReference type="STRING" id="478744.SAMN05444359_101372"/>
<comment type="similarity">
    <text evidence="1">Belongs to the thioesterase PaaI family.</text>
</comment>
<reference evidence="5" key="1">
    <citation type="submission" date="2016-10" db="EMBL/GenBank/DDBJ databases">
        <authorList>
            <person name="Varghese N."/>
            <person name="Submissions S."/>
        </authorList>
    </citation>
    <scope>NUCLEOTIDE SEQUENCE [LARGE SCALE GENOMIC DNA]</scope>
    <source>
        <strain evidence="5">DSM 24740</strain>
    </source>
</reference>
<dbReference type="InterPro" id="IPR006683">
    <property type="entry name" value="Thioestr_dom"/>
</dbReference>
<sequence length="141" mass="15402">MIWTTPPTLEGLNASNQDTAASHLDLTFTEFGDDYLIAEMPVTSRSVQPMRMLHGGISCFIIETLGSVAGMLCVPKPGQQYIVGTEINASHLRGVPEGNKVFGKVTPVRIGRRVQVWQVDISNQAGRLICTGRINCQVLMM</sequence>
<evidence type="ECO:0000313" key="4">
    <source>
        <dbReference type="EMBL" id="SEP65391.1"/>
    </source>
</evidence>
<organism evidence="4 5">
    <name type="scientific">Neolewinella agarilytica</name>
    <dbReference type="NCBI Taxonomy" id="478744"/>
    <lineage>
        <taxon>Bacteria</taxon>
        <taxon>Pseudomonadati</taxon>
        <taxon>Bacteroidota</taxon>
        <taxon>Saprospiria</taxon>
        <taxon>Saprospirales</taxon>
        <taxon>Lewinellaceae</taxon>
        <taxon>Neolewinella</taxon>
    </lineage>
</organism>
<dbReference type="RefSeq" id="WP_090165088.1">
    <property type="nucleotide sequence ID" value="NZ_FOFB01000001.1"/>
</dbReference>
<dbReference type="NCBIfam" id="TIGR00369">
    <property type="entry name" value="unchar_dom_1"/>
    <property type="match status" value="1"/>
</dbReference>
<evidence type="ECO:0000256" key="1">
    <source>
        <dbReference type="ARBA" id="ARBA00008324"/>
    </source>
</evidence>
<dbReference type="GO" id="GO:0005829">
    <property type="term" value="C:cytosol"/>
    <property type="evidence" value="ECO:0007669"/>
    <property type="project" value="TreeGrafter"/>
</dbReference>
<evidence type="ECO:0000259" key="3">
    <source>
        <dbReference type="Pfam" id="PF03061"/>
    </source>
</evidence>
<protein>
    <submittedName>
        <fullName evidence="4">1,4-dihydroxy-2-naphthoyl-CoA hydrolase</fullName>
    </submittedName>
</protein>
<gene>
    <name evidence="4" type="ORF">SAMN05444359_101372</name>
</gene>
<dbReference type="FunCoup" id="A0A1H8ZM91">
    <property type="interactions" value="27"/>
</dbReference>
<dbReference type="AlphaFoldDB" id="A0A1H8ZM91"/>
<dbReference type="PANTHER" id="PTHR43240:SF5">
    <property type="entry name" value="1,4-DIHYDROXY-2-NAPHTHOYL-COA THIOESTERASE 1"/>
    <property type="match status" value="1"/>
</dbReference>
<dbReference type="InParanoid" id="A0A1H8ZM91"/>
<dbReference type="GO" id="GO:0061522">
    <property type="term" value="F:1,4-dihydroxy-2-naphthoyl-CoA thioesterase activity"/>
    <property type="evidence" value="ECO:0007669"/>
    <property type="project" value="TreeGrafter"/>
</dbReference>
<dbReference type="OrthoDB" id="9798208at2"/>
<evidence type="ECO:0000313" key="5">
    <source>
        <dbReference type="Proteomes" id="UP000199021"/>
    </source>
</evidence>
<keyword evidence="2 4" id="KW-0378">Hydrolase</keyword>
<dbReference type="InterPro" id="IPR003736">
    <property type="entry name" value="PAAI_dom"/>
</dbReference>
<accession>A0A1H8ZM91</accession>
<dbReference type="SUPFAM" id="SSF54637">
    <property type="entry name" value="Thioesterase/thiol ester dehydrase-isomerase"/>
    <property type="match status" value="1"/>
</dbReference>
<proteinExistence type="inferred from homology"/>
<dbReference type="CDD" id="cd03443">
    <property type="entry name" value="PaaI_thioesterase"/>
    <property type="match status" value="1"/>
</dbReference>
<dbReference type="Proteomes" id="UP000199021">
    <property type="component" value="Unassembled WGS sequence"/>
</dbReference>
<name>A0A1H8ZM91_9BACT</name>
<dbReference type="Pfam" id="PF03061">
    <property type="entry name" value="4HBT"/>
    <property type="match status" value="1"/>
</dbReference>
<dbReference type="InterPro" id="IPR029069">
    <property type="entry name" value="HotDog_dom_sf"/>
</dbReference>
<dbReference type="Gene3D" id="3.10.129.10">
    <property type="entry name" value="Hotdog Thioesterase"/>
    <property type="match status" value="1"/>
</dbReference>
<dbReference type="PANTHER" id="PTHR43240">
    <property type="entry name" value="1,4-DIHYDROXY-2-NAPHTHOYL-COA THIOESTERASE 1"/>
    <property type="match status" value="1"/>
</dbReference>
<feature type="domain" description="Thioesterase" evidence="3">
    <location>
        <begin position="52"/>
        <end position="130"/>
    </location>
</feature>
<keyword evidence="5" id="KW-1185">Reference proteome</keyword>
<dbReference type="EMBL" id="FOFB01000001">
    <property type="protein sequence ID" value="SEP65391.1"/>
    <property type="molecule type" value="Genomic_DNA"/>
</dbReference>